<keyword evidence="1" id="KW-0238">DNA-binding</keyword>
<dbReference type="GO" id="GO:0003677">
    <property type="term" value="F:DNA binding"/>
    <property type="evidence" value="ECO:0007669"/>
    <property type="project" value="UniProtKB-KW"/>
</dbReference>
<gene>
    <name evidence="3" type="ORF">SAMN04487834_103610</name>
</gene>
<dbReference type="Pfam" id="PF13173">
    <property type="entry name" value="AAA_14"/>
    <property type="match status" value="1"/>
</dbReference>
<reference evidence="4" key="1">
    <citation type="submission" date="2016-10" db="EMBL/GenBank/DDBJ databases">
        <authorList>
            <person name="Varghese N."/>
        </authorList>
    </citation>
    <scope>NUCLEOTIDE SEQUENCE [LARGE SCALE GENOMIC DNA]</scope>
    <source>
        <strain evidence="4">DSM 20406</strain>
    </source>
</reference>
<dbReference type="OrthoDB" id="9801684at2"/>
<dbReference type="InterPro" id="IPR003593">
    <property type="entry name" value="AAA+_ATPase"/>
</dbReference>
<proteinExistence type="predicted"/>
<dbReference type="SMART" id="SM00382">
    <property type="entry name" value="AAA"/>
    <property type="match status" value="1"/>
</dbReference>
<evidence type="ECO:0000313" key="4">
    <source>
        <dbReference type="Proteomes" id="UP000183028"/>
    </source>
</evidence>
<name>A0A1H6UZN9_9FIRM</name>
<dbReference type="SUPFAM" id="SSF46785">
    <property type="entry name" value="Winged helix' DNA-binding domain"/>
    <property type="match status" value="1"/>
</dbReference>
<dbReference type="AlphaFoldDB" id="A0A1H6UZN9"/>
<protein>
    <recommendedName>
        <fullName evidence="2">AAA+ ATPase domain-containing protein</fullName>
    </recommendedName>
</protein>
<dbReference type="Pfam" id="PF13635">
    <property type="entry name" value="DUF4143"/>
    <property type="match status" value="1"/>
</dbReference>
<dbReference type="SUPFAM" id="SSF52540">
    <property type="entry name" value="P-loop containing nucleoside triphosphate hydrolases"/>
    <property type="match status" value="1"/>
</dbReference>
<dbReference type="Gene3D" id="3.40.50.300">
    <property type="entry name" value="P-loop containing nucleotide triphosphate hydrolases"/>
    <property type="match status" value="1"/>
</dbReference>
<dbReference type="EMBL" id="FNYK01000036">
    <property type="protein sequence ID" value="SEI93482.1"/>
    <property type="molecule type" value="Genomic_DNA"/>
</dbReference>
<dbReference type="InterPro" id="IPR041682">
    <property type="entry name" value="AAA_14"/>
</dbReference>
<dbReference type="PANTHER" id="PTHR33295">
    <property type="entry name" value="ATPASE"/>
    <property type="match status" value="1"/>
</dbReference>
<evidence type="ECO:0000313" key="3">
    <source>
        <dbReference type="EMBL" id="SEI93482.1"/>
    </source>
</evidence>
<dbReference type="InterPro" id="IPR036390">
    <property type="entry name" value="WH_DNA-bd_sf"/>
</dbReference>
<feature type="domain" description="AAA+ ATPase" evidence="2">
    <location>
        <begin position="21"/>
        <end position="160"/>
    </location>
</feature>
<sequence length="419" mass="49191">MKQIYFREKYLRKIRGFYHDTEMIKVITGVRRCGKSTLLKMIAEELLQVGIKEENIIFINLDKRPYSRVGHPEVLEEIIDEKTQYINGTKYLFIDEVQNVKDFERVINSFREEGDFSIFITGSNSYLLSGDLVTKLTGRYIEFPMTTLTFDEYVGMKKFLNLEVNPNSDQELIHYILEGGFPLTLQYQSLEDKRLYVSSVVDEIYDKDIKKNKKIRKKNIFEKVQTYIVNNFGATTSVNALCDYLKKNGDNVSKITVYNYLKILENAKIISKCERFDMKSKKSLNGEEKYYLTDLSFYFVKNTDNRINYGPVLENIVYNYLKSLGYKISIGKIGKLEVDFIIRNLVNDYAYIQVARTIDNDNYDENGKNITEEREYRPLESIPDGYSKYLLTMDRLLQKRSGIKHLNIVDMMLNNEELL</sequence>
<dbReference type="RefSeq" id="WP_074732300.1">
    <property type="nucleotide sequence ID" value="NZ_CACWHD010000058.1"/>
</dbReference>
<dbReference type="InterPro" id="IPR027417">
    <property type="entry name" value="P-loop_NTPase"/>
</dbReference>
<evidence type="ECO:0000259" key="2">
    <source>
        <dbReference type="SMART" id="SM00382"/>
    </source>
</evidence>
<evidence type="ECO:0000256" key="1">
    <source>
        <dbReference type="ARBA" id="ARBA00023125"/>
    </source>
</evidence>
<organism evidence="3 4">
    <name type="scientific">Sharpea azabuensis</name>
    <dbReference type="NCBI Taxonomy" id="322505"/>
    <lineage>
        <taxon>Bacteria</taxon>
        <taxon>Bacillati</taxon>
        <taxon>Bacillota</taxon>
        <taxon>Erysipelotrichia</taxon>
        <taxon>Erysipelotrichales</taxon>
        <taxon>Coprobacillaceae</taxon>
        <taxon>Sharpea</taxon>
    </lineage>
</organism>
<dbReference type="PANTHER" id="PTHR33295:SF20">
    <property type="entry name" value="ATPASE"/>
    <property type="match status" value="1"/>
</dbReference>
<dbReference type="Proteomes" id="UP000183028">
    <property type="component" value="Unassembled WGS sequence"/>
</dbReference>
<keyword evidence="4" id="KW-1185">Reference proteome</keyword>
<accession>A0A1H6UZN9</accession>
<dbReference type="InterPro" id="IPR025420">
    <property type="entry name" value="DUF4143"/>
</dbReference>
<dbReference type="STRING" id="322505.SAMN04487836_1516"/>